<evidence type="ECO:0000313" key="7">
    <source>
        <dbReference type="RefSeq" id="XP_039126654.1"/>
    </source>
</evidence>
<dbReference type="FunFam" id="3.10.450.40:FF:000008">
    <property type="entry name" value="Protein DCL, chloroplastic"/>
    <property type="match status" value="1"/>
</dbReference>
<evidence type="ECO:0000313" key="6">
    <source>
        <dbReference type="Proteomes" id="UP001515500"/>
    </source>
</evidence>
<comment type="subcellular location">
    <subcellularLocation>
        <location evidence="1">Plastid</location>
        <location evidence="1">Chloroplast</location>
    </subcellularLocation>
</comment>
<evidence type="ECO:0000256" key="1">
    <source>
        <dbReference type="ARBA" id="ARBA00004229"/>
    </source>
</evidence>
<proteinExistence type="predicted"/>
<sequence>MASLSCASTYFSRPRPFVSLRSSSLLLPFSSVSSGSRLPGFRASSATANEGSVEPALLRRPVVDGPTKEGNDEKEEREEEEEWVDWEDQILEDTVPLVGFVRMILHSGKYESGDKLSPEHEKAILERLLPYHPECDKKIGRGIDFITVGLHPEYDNSRCLFIVRKDGVLVDFSYWKCIKGLIRKKYPLYADTFILRHFRRRRHMEH</sequence>
<dbReference type="InterPro" id="IPR044673">
    <property type="entry name" value="DCL-like"/>
</dbReference>
<keyword evidence="2" id="KW-0150">Chloroplast</keyword>
<dbReference type="GO" id="GO:0009507">
    <property type="term" value="C:chloroplast"/>
    <property type="evidence" value="ECO:0007669"/>
    <property type="project" value="UniProtKB-SubCell"/>
</dbReference>
<dbReference type="RefSeq" id="XP_039126654.1">
    <property type="nucleotide sequence ID" value="XM_039270720.1"/>
</dbReference>
<evidence type="ECO:0000256" key="2">
    <source>
        <dbReference type="ARBA" id="ARBA00022528"/>
    </source>
</evidence>
<keyword evidence="3" id="KW-0934">Plastid</keyword>
<dbReference type="GO" id="GO:1901259">
    <property type="term" value="P:chloroplast rRNA processing"/>
    <property type="evidence" value="ECO:0007669"/>
    <property type="project" value="UniProtKB-ARBA"/>
</dbReference>
<evidence type="ECO:0000256" key="3">
    <source>
        <dbReference type="ARBA" id="ARBA00022640"/>
    </source>
</evidence>
<accession>A0AB40BHT0</accession>
<dbReference type="Proteomes" id="UP001515500">
    <property type="component" value="Chromosome 6"/>
</dbReference>
<protein>
    <submittedName>
        <fullName evidence="7">LOW QUALITY PROTEIN: protein DCL, chloroplastic</fullName>
    </submittedName>
</protein>
<organism evidence="6 7">
    <name type="scientific">Dioscorea cayennensis subsp. rotundata</name>
    <name type="common">White Guinea yam</name>
    <name type="synonym">Dioscorea rotundata</name>
    <dbReference type="NCBI Taxonomy" id="55577"/>
    <lineage>
        <taxon>Eukaryota</taxon>
        <taxon>Viridiplantae</taxon>
        <taxon>Streptophyta</taxon>
        <taxon>Embryophyta</taxon>
        <taxon>Tracheophyta</taxon>
        <taxon>Spermatophyta</taxon>
        <taxon>Magnoliopsida</taxon>
        <taxon>Liliopsida</taxon>
        <taxon>Dioscoreales</taxon>
        <taxon>Dioscoreaceae</taxon>
        <taxon>Dioscorea</taxon>
    </lineage>
</organism>
<dbReference type="AlphaFoldDB" id="A0AB40BHT0"/>
<name>A0AB40BHT0_DIOCR</name>
<evidence type="ECO:0000256" key="5">
    <source>
        <dbReference type="SAM" id="MobiDB-lite"/>
    </source>
</evidence>
<dbReference type="Gene3D" id="3.10.450.40">
    <property type="match status" value="1"/>
</dbReference>
<dbReference type="GO" id="GO:0009658">
    <property type="term" value="P:chloroplast organization"/>
    <property type="evidence" value="ECO:0007669"/>
    <property type="project" value="TreeGrafter"/>
</dbReference>
<evidence type="ECO:0000256" key="4">
    <source>
        <dbReference type="ARBA" id="ARBA00022946"/>
    </source>
</evidence>
<feature type="compositionally biased region" description="Acidic residues" evidence="5">
    <location>
        <begin position="72"/>
        <end position="83"/>
    </location>
</feature>
<dbReference type="Pfam" id="PF11523">
    <property type="entry name" value="DUF3223"/>
    <property type="match status" value="1"/>
</dbReference>
<reference evidence="7" key="1">
    <citation type="submission" date="2025-08" db="UniProtKB">
        <authorList>
            <consortium name="RefSeq"/>
        </authorList>
    </citation>
    <scope>IDENTIFICATION</scope>
</reference>
<dbReference type="GeneID" id="120262824"/>
<dbReference type="PANTHER" id="PTHR33415">
    <property type="entry name" value="PROTEIN EMBRYO DEFECTIVE 514"/>
    <property type="match status" value="1"/>
</dbReference>
<gene>
    <name evidence="7" type="primary">LOC120262824</name>
</gene>
<keyword evidence="6" id="KW-1185">Reference proteome</keyword>
<dbReference type="PANTHER" id="PTHR33415:SF15">
    <property type="entry name" value="PROTEIN DCL HOMOLOG, CHLOROPLASTIC"/>
    <property type="match status" value="1"/>
</dbReference>
<feature type="region of interest" description="Disordered" evidence="5">
    <location>
        <begin position="60"/>
        <end position="83"/>
    </location>
</feature>
<keyword evidence="4" id="KW-0809">Transit peptide</keyword>